<dbReference type="AlphaFoldDB" id="Q2RYJ5"/>
<evidence type="ECO:0000256" key="1">
    <source>
        <dbReference type="SAM" id="MobiDB-lite"/>
    </source>
</evidence>
<name>Q2RYJ5_SALRD</name>
<dbReference type="HOGENOM" id="CLU_2685720_0_0_10"/>
<dbReference type="InterPro" id="IPR013321">
    <property type="entry name" value="Arc_rbn_hlx_hlx"/>
</dbReference>
<accession>Q2RYJ5</accession>
<evidence type="ECO:0000313" key="3">
    <source>
        <dbReference type="Proteomes" id="UP000008674"/>
    </source>
</evidence>
<keyword evidence="2" id="KW-0614">Plasmid</keyword>
<dbReference type="SUPFAM" id="SSF47598">
    <property type="entry name" value="Ribbon-helix-helix"/>
    <property type="match status" value="1"/>
</dbReference>
<proteinExistence type="predicted"/>
<protein>
    <submittedName>
        <fullName evidence="2">Uncharacterized protein</fullName>
    </submittedName>
</protein>
<feature type="region of interest" description="Disordered" evidence="1">
    <location>
        <begin position="1"/>
        <end position="39"/>
    </location>
</feature>
<dbReference type="Gene3D" id="1.10.1220.10">
    <property type="entry name" value="Met repressor-like"/>
    <property type="match status" value="1"/>
</dbReference>
<dbReference type="Proteomes" id="UP000008674">
    <property type="component" value="Plasmid pSR35"/>
</dbReference>
<organism evidence="2 3">
    <name type="scientific">Salinibacter ruber (strain DSM 13855 / M31)</name>
    <dbReference type="NCBI Taxonomy" id="309807"/>
    <lineage>
        <taxon>Bacteria</taxon>
        <taxon>Pseudomonadati</taxon>
        <taxon>Rhodothermota</taxon>
        <taxon>Rhodothermia</taxon>
        <taxon>Rhodothermales</taxon>
        <taxon>Salinibacteraceae</taxon>
        <taxon>Salinibacter</taxon>
    </lineage>
</organism>
<dbReference type="GO" id="GO:0006355">
    <property type="term" value="P:regulation of DNA-templated transcription"/>
    <property type="evidence" value="ECO:0007669"/>
    <property type="project" value="InterPro"/>
</dbReference>
<evidence type="ECO:0000313" key="2">
    <source>
        <dbReference type="EMBL" id="ABC46394.1"/>
    </source>
</evidence>
<reference evidence="2 3" key="1">
    <citation type="journal article" date="2005" name="Proc. Natl. Acad. Sci. U.S.A.">
        <title>The genome of Salinibacter ruber: convergence and gene exchange among hyperhalophilic bacteria and archaea.</title>
        <authorList>
            <person name="Mongodin E.F."/>
            <person name="Nelson K.E."/>
            <person name="Daugherty S."/>
            <person name="Deboy R.T."/>
            <person name="Wister J."/>
            <person name="Khouri H."/>
            <person name="Weidman J."/>
            <person name="Walsh D.A."/>
            <person name="Papke R.T."/>
            <person name="Sanchez Perez G."/>
            <person name="Sharma A.K."/>
            <person name="Nesbo C.L."/>
            <person name="MacLeod D."/>
            <person name="Bapteste E."/>
            <person name="Doolittle W.F."/>
            <person name="Charlebois R.L."/>
            <person name="Legault B."/>
            <person name="Rodriguez-Valera F."/>
        </authorList>
    </citation>
    <scope>NUCLEOTIDE SEQUENCE [LARGE SCALE GENOMIC DNA]</scope>
    <source>
        <strain evidence="3">DSM 13855 / CECT 5946 / M31</strain>
        <plasmid evidence="3">pSR35</plasmid>
    </source>
</reference>
<dbReference type="InterPro" id="IPR010985">
    <property type="entry name" value="Ribbon_hlx_hlx"/>
</dbReference>
<dbReference type="KEGG" id="sru:SRU_p0028"/>
<keyword evidence="3" id="KW-1185">Reference proteome</keyword>
<dbReference type="RefSeq" id="WP_011405602.1">
    <property type="nucleotide sequence ID" value="NC_007678.1"/>
</dbReference>
<gene>
    <name evidence="2" type="ordered locus">SRU_p0028</name>
</gene>
<geneLocation type="plasmid" evidence="2 3">
    <name>pSR35</name>
</geneLocation>
<dbReference type="EMBL" id="CP000160">
    <property type="protein sequence ID" value="ABC46394.1"/>
    <property type="molecule type" value="Genomic_DNA"/>
</dbReference>
<sequence>MSDDPMGDDPMGTASGGDAPTHQDASDLKRDVEQEESQLSVYIPESIHKKLRVRSAETGRPMKELTAEALDEYL</sequence>
<dbReference type="EnsemblBacteria" id="ABC46394">
    <property type="protein sequence ID" value="ABC46394"/>
    <property type="gene ID" value="SRU_p0028"/>
</dbReference>